<comment type="subcellular location">
    <subcellularLocation>
        <location evidence="1">Cell membrane</location>
        <topology evidence="1">Multi-pass membrane protein</topology>
    </subcellularLocation>
</comment>
<organism evidence="10 11">
    <name type="scientific">Streptomyces nigra</name>
    <dbReference type="NCBI Taxonomy" id="1827580"/>
    <lineage>
        <taxon>Bacteria</taxon>
        <taxon>Bacillati</taxon>
        <taxon>Actinomycetota</taxon>
        <taxon>Actinomycetes</taxon>
        <taxon>Kitasatosporales</taxon>
        <taxon>Streptomycetaceae</taxon>
        <taxon>Streptomyces</taxon>
    </lineage>
</organism>
<accession>A0ABZ1IRC8</accession>
<feature type="domain" description="ABC transporter" evidence="8">
    <location>
        <begin position="358"/>
        <end position="592"/>
    </location>
</feature>
<evidence type="ECO:0000256" key="2">
    <source>
        <dbReference type="ARBA" id="ARBA00022692"/>
    </source>
</evidence>
<protein>
    <submittedName>
        <fullName evidence="10">ABC transporter ATP-binding protein/permease</fullName>
    </submittedName>
</protein>
<dbReference type="InterPro" id="IPR039421">
    <property type="entry name" value="Type_1_exporter"/>
</dbReference>
<proteinExistence type="predicted"/>
<keyword evidence="3" id="KW-0547">Nucleotide-binding</keyword>
<feature type="transmembrane region" description="Helical" evidence="7">
    <location>
        <begin position="84"/>
        <end position="103"/>
    </location>
</feature>
<dbReference type="GO" id="GO:0005524">
    <property type="term" value="F:ATP binding"/>
    <property type="evidence" value="ECO:0007669"/>
    <property type="project" value="UniProtKB-KW"/>
</dbReference>
<name>A0ABZ1IRC8_9ACTN</name>
<feature type="transmembrane region" description="Helical" evidence="7">
    <location>
        <begin position="263"/>
        <end position="287"/>
    </location>
</feature>
<dbReference type="InterPro" id="IPR003593">
    <property type="entry name" value="AAA+_ATPase"/>
</dbReference>
<dbReference type="CDD" id="cd07346">
    <property type="entry name" value="ABC_6TM_exporters"/>
    <property type="match status" value="1"/>
</dbReference>
<dbReference type="RefSeq" id="WP_406256552.1">
    <property type="nucleotide sequence ID" value="NZ_CP108125.1"/>
</dbReference>
<dbReference type="Pfam" id="PF00005">
    <property type="entry name" value="ABC_tran"/>
    <property type="match status" value="1"/>
</dbReference>
<dbReference type="Gene3D" id="1.20.1560.10">
    <property type="entry name" value="ABC transporter type 1, transmembrane domain"/>
    <property type="match status" value="1"/>
</dbReference>
<evidence type="ECO:0000256" key="7">
    <source>
        <dbReference type="SAM" id="Phobius"/>
    </source>
</evidence>
<feature type="domain" description="ABC transmembrane type-1" evidence="9">
    <location>
        <begin position="44"/>
        <end position="327"/>
    </location>
</feature>
<feature type="transmembrane region" description="Helical" evidence="7">
    <location>
        <begin position="43"/>
        <end position="64"/>
    </location>
</feature>
<evidence type="ECO:0000256" key="4">
    <source>
        <dbReference type="ARBA" id="ARBA00022840"/>
    </source>
</evidence>
<gene>
    <name evidence="10" type="ORF">OHU27_03810</name>
</gene>
<keyword evidence="2 7" id="KW-0812">Transmembrane</keyword>
<evidence type="ECO:0000256" key="3">
    <source>
        <dbReference type="ARBA" id="ARBA00022741"/>
    </source>
</evidence>
<dbReference type="InterPro" id="IPR011527">
    <property type="entry name" value="ABC1_TM_dom"/>
</dbReference>
<keyword evidence="5 7" id="KW-1133">Transmembrane helix</keyword>
<dbReference type="InterPro" id="IPR003439">
    <property type="entry name" value="ABC_transporter-like_ATP-bd"/>
</dbReference>
<dbReference type="EMBL" id="CP108125">
    <property type="protein sequence ID" value="WTO81584.1"/>
    <property type="molecule type" value="Genomic_DNA"/>
</dbReference>
<dbReference type="Proteomes" id="UP001622690">
    <property type="component" value="Chromosome"/>
</dbReference>
<keyword evidence="11" id="KW-1185">Reference proteome</keyword>
<dbReference type="Pfam" id="PF00664">
    <property type="entry name" value="ABC_membrane"/>
    <property type="match status" value="1"/>
</dbReference>
<keyword evidence="4 10" id="KW-0067">ATP-binding</keyword>
<feature type="transmembrane region" description="Helical" evidence="7">
    <location>
        <begin position="160"/>
        <end position="179"/>
    </location>
</feature>
<sequence>MIGVAPPAYDPAAPTTAHTLPVGAPATVRAYVAELFRRHRRAFLLLVLVNTVAVVASMVGPWLLGGLVERVSDGAAGRDLRLELTVGLFVAALLVQAAFVRQVRLRGAMLGERMLADLREDFLVRSVGLPPGVLERAGTGDLLSRITTDIDRLANAMREAVPQLAIGVVWAALLLGGLVVTAPPLAAAVLVAVPLLVAGCRWYFRRAPSAYRSEAAGYAAVAAALTETVDAGRTVEAHRLGERRIEQSDLRIKQWTAWERYTLWLRSVLFPVINVTHVTVLSSVLLIGGVFVLQGWIGVGQLTTGALIAQMLVDPVGLILRWYDELQVAQVSLARLVGVRDIEPDAGDARLTPDGRDVHADRVHFGYREGVDVLRKVSLEVAPGTRLALVGPSGAGKSTLGRLLAGIYAPRDGRVTLGGAELSRMPAERVRAHVALVNQEHHVFVGSLRDNLLLARTGAGDPELWEALRAVDADTWARALDEGLDTEVGSGGFALTPAQAQQIALARLVLADPHTLVLDEATSLLDPRAARHLERSLARVLDGRTVVAIAHRLHTAHDADLIAVVENGRVSELGSHTELVAADGAYAALWRSWHG</sequence>
<dbReference type="PROSITE" id="PS50893">
    <property type="entry name" value="ABC_TRANSPORTER_2"/>
    <property type="match status" value="1"/>
</dbReference>
<evidence type="ECO:0000259" key="8">
    <source>
        <dbReference type="PROSITE" id="PS50893"/>
    </source>
</evidence>
<dbReference type="InterPro" id="IPR027417">
    <property type="entry name" value="P-loop_NTPase"/>
</dbReference>
<evidence type="ECO:0000313" key="10">
    <source>
        <dbReference type="EMBL" id="WTO81584.1"/>
    </source>
</evidence>
<evidence type="ECO:0000256" key="6">
    <source>
        <dbReference type="ARBA" id="ARBA00023136"/>
    </source>
</evidence>
<dbReference type="PROSITE" id="PS50929">
    <property type="entry name" value="ABC_TM1F"/>
    <property type="match status" value="1"/>
</dbReference>
<evidence type="ECO:0000256" key="5">
    <source>
        <dbReference type="ARBA" id="ARBA00022989"/>
    </source>
</evidence>
<reference evidence="10 11" key="1">
    <citation type="submission" date="2022-10" db="EMBL/GenBank/DDBJ databases">
        <title>The complete genomes of actinobacterial strains from the NBC collection.</title>
        <authorList>
            <person name="Joergensen T.S."/>
            <person name="Alvarez Arevalo M."/>
            <person name="Sterndorff E.B."/>
            <person name="Faurdal D."/>
            <person name="Vuksanovic O."/>
            <person name="Mourched A.-S."/>
            <person name="Charusanti P."/>
            <person name="Shaw S."/>
            <person name="Blin K."/>
            <person name="Weber T."/>
        </authorList>
    </citation>
    <scope>NUCLEOTIDE SEQUENCE [LARGE SCALE GENOMIC DNA]</scope>
    <source>
        <strain evidence="10 11">NBC_00206</strain>
    </source>
</reference>
<dbReference type="SUPFAM" id="SSF52540">
    <property type="entry name" value="P-loop containing nucleoside triphosphate hydrolases"/>
    <property type="match status" value="1"/>
</dbReference>
<dbReference type="Gene3D" id="3.40.50.300">
    <property type="entry name" value="P-loop containing nucleotide triphosphate hydrolases"/>
    <property type="match status" value="1"/>
</dbReference>
<dbReference type="SMART" id="SM00382">
    <property type="entry name" value="AAA"/>
    <property type="match status" value="1"/>
</dbReference>
<evidence type="ECO:0000313" key="11">
    <source>
        <dbReference type="Proteomes" id="UP001622690"/>
    </source>
</evidence>
<keyword evidence="6 7" id="KW-0472">Membrane</keyword>
<feature type="transmembrane region" description="Helical" evidence="7">
    <location>
        <begin position="185"/>
        <end position="204"/>
    </location>
</feature>
<dbReference type="InterPro" id="IPR036640">
    <property type="entry name" value="ABC1_TM_sf"/>
</dbReference>
<evidence type="ECO:0000256" key="1">
    <source>
        <dbReference type="ARBA" id="ARBA00004651"/>
    </source>
</evidence>
<dbReference type="PANTHER" id="PTHR43394:SF1">
    <property type="entry name" value="ATP-BINDING CASSETTE SUB-FAMILY B MEMBER 10, MITOCHONDRIAL"/>
    <property type="match status" value="1"/>
</dbReference>
<dbReference type="PANTHER" id="PTHR43394">
    <property type="entry name" value="ATP-DEPENDENT PERMEASE MDL1, MITOCHONDRIAL"/>
    <property type="match status" value="1"/>
</dbReference>
<evidence type="ECO:0000259" key="9">
    <source>
        <dbReference type="PROSITE" id="PS50929"/>
    </source>
</evidence>
<dbReference type="SUPFAM" id="SSF90123">
    <property type="entry name" value="ABC transporter transmembrane region"/>
    <property type="match status" value="1"/>
</dbReference>